<gene>
    <name evidence="3" type="ORF">ADK75_24400</name>
</gene>
<dbReference type="PATRIC" id="fig|1961.12.peg.5469"/>
<dbReference type="AlphaFoldDB" id="A0A0L8MAH2"/>
<dbReference type="SUPFAM" id="SSF55961">
    <property type="entry name" value="Bet v1-like"/>
    <property type="match status" value="1"/>
</dbReference>
<dbReference type="Proteomes" id="UP000037084">
    <property type="component" value="Unassembled WGS sequence"/>
</dbReference>
<evidence type="ECO:0000256" key="1">
    <source>
        <dbReference type="ARBA" id="ARBA00006817"/>
    </source>
</evidence>
<evidence type="ECO:0000313" key="4">
    <source>
        <dbReference type="Proteomes" id="UP000037084"/>
    </source>
</evidence>
<evidence type="ECO:0000259" key="2">
    <source>
        <dbReference type="Pfam" id="PF08327"/>
    </source>
</evidence>
<dbReference type="RefSeq" id="WP_053173902.1">
    <property type="nucleotide sequence ID" value="NZ_LGUV01000340.1"/>
</dbReference>
<evidence type="ECO:0000313" key="3">
    <source>
        <dbReference type="EMBL" id="KOG47309.1"/>
    </source>
</evidence>
<feature type="domain" description="Activator of Hsp90 ATPase homologue 1/2-like C-terminal" evidence="2">
    <location>
        <begin position="26"/>
        <end position="150"/>
    </location>
</feature>
<protein>
    <submittedName>
        <fullName evidence="3">ATPase</fullName>
    </submittedName>
</protein>
<dbReference type="EMBL" id="LGUV01000340">
    <property type="protein sequence ID" value="KOG47309.1"/>
    <property type="molecule type" value="Genomic_DNA"/>
</dbReference>
<comment type="similarity">
    <text evidence="1">Belongs to the AHA1 family.</text>
</comment>
<reference evidence="4" key="1">
    <citation type="submission" date="2015-07" db="EMBL/GenBank/DDBJ databases">
        <authorList>
            <consortium name="Consortium for Microbial Forensics and Genomics (microFORGE)"/>
            <person name="Knight B.M."/>
            <person name="Roberts D.P."/>
            <person name="Lin D."/>
            <person name="Hari K."/>
            <person name="Fletcher J."/>
            <person name="Melcher U."/>
            <person name="Blagden T."/>
            <person name="Winegar R.A."/>
        </authorList>
    </citation>
    <scope>NUCLEOTIDE SEQUENCE [LARGE SCALE GENOMIC DNA]</scope>
    <source>
        <strain evidence="4">NRRL B-1447</strain>
    </source>
</reference>
<dbReference type="InterPro" id="IPR013538">
    <property type="entry name" value="ASHA1/2-like_C"/>
</dbReference>
<dbReference type="CDD" id="cd07814">
    <property type="entry name" value="SRPBCC_CalC_Aha1-like"/>
    <property type="match status" value="1"/>
</dbReference>
<dbReference type="Gene3D" id="3.30.530.20">
    <property type="match status" value="1"/>
</dbReference>
<proteinExistence type="inferred from homology"/>
<dbReference type="OrthoDB" id="9803476at2"/>
<dbReference type="Pfam" id="PF08327">
    <property type="entry name" value="AHSA1"/>
    <property type="match status" value="1"/>
</dbReference>
<name>A0A0L8MAH2_STRVG</name>
<sequence>MPEPGRLPEPDLAARPHGLTVEREMKAPPEAVYRAWTEGFDTWFAEPGAVRMRAVVDEPFVFVTRHESRVHPHYGRFLALEPDRLVRLTWVTGAMGTDGAETVVTVELEPSPPGGTRLRLTHRGFYDRPGAARHEKAWADHVLPHLDAVLSAS</sequence>
<organism evidence="3 4">
    <name type="scientific">Streptomyces virginiae</name>
    <name type="common">Streptomyces cinnamonensis</name>
    <dbReference type="NCBI Taxonomy" id="1961"/>
    <lineage>
        <taxon>Bacteria</taxon>
        <taxon>Bacillati</taxon>
        <taxon>Actinomycetota</taxon>
        <taxon>Actinomycetes</taxon>
        <taxon>Kitasatosporales</taxon>
        <taxon>Streptomycetaceae</taxon>
        <taxon>Streptomyces</taxon>
    </lineage>
</organism>
<dbReference type="InterPro" id="IPR023393">
    <property type="entry name" value="START-like_dom_sf"/>
</dbReference>
<accession>A0A0L8MAH2</accession>
<comment type="caution">
    <text evidence="3">The sequence shown here is derived from an EMBL/GenBank/DDBJ whole genome shotgun (WGS) entry which is preliminary data.</text>
</comment>